<comment type="subcellular location">
    <subcellularLocation>
        <location evidence="5">Cellular thylakoid membrane</location>
        <topology evidence="5">Peripheral membrane protein</topology>
        <orientation evidence="5">Cytoplasmic side</orientation>
    </subcellularLocation>
    <subcellularLocation>
        <location evidence="1">Membrane</location>
        <topology evidence="1">Peripheral membrane protein</topology>
    </subcellularLocation>
</comment>
<evidence type="ECO:0000256" key="1">
    <source>
        <dbReference type="ARBA" id="ARBA00004170"/>
    </source>
</evidence>
<dbReference type="InterPro" id="IPR038676">
    <property type="entry name" value="Psb28_c1_sf"/>
</dbReference>
<dbReference type="GO" id="GO:0031676">
    <property type="term" value="C:plasma membrane-derived thylakoid membrane"/>
    <property type="evidence" value="ECO:0007669"/>
    <property type="project" value="UniProtKB-SubCell"/>
</dbReference>
<organism evidence="7">
    <name type="scientific">Oscillatoriales cyanobacterium SpSt-418</name>
    <dbReference type="NCBI Taxonomy" id="2282169"/>
    <lineage>
        <taxon>Bacteria</taxon>
        <taxon>Bacillati</taxon>
        <taxon>Cyanobacteriota</taxon>
        <taxon>Cyanophyceae</taxon>
        <taxon>Oscillatoriophycideae</taxon>
        <taxon>Oscillatoriales</taxon>
    </lineage>
</organism>
<reference evidence="7" key="1">
    <citation type="journal article" date="2020" name="mSystems">
        <title>Genome- and Community-Level Interaction Insights into Carbon Utilization and Element Cycling Functions of Hydrothermarchaeota in Hydrothermal Sediment.</title>
        <authorList>
            <person name="Zhou Z."/>
            <person name="Liu Y."/>
            <person name="Xu W."/>
            <person name="Pan J."/>
            <person name="Luo Z.H."/>
            <person name="Li M."/>
        </authorList>
    </citation>
    <scope>NUCLEOTIDE SEQUENCE [LARGE SCALE GENOMIC DNA]</scope>
    <source>
        <strain evidence="7">SpSt-418</strain>
    </source>
</reference>
<dbReference type="AlphaFoldDB" id="A0A7C3KHQ2"/>
<evidence type="ECO:0000256" key="3">
    <source>
        <dbReference type="ARBA" id="ARBA00023136"/>
    </source>
</evidence>
<dbReference type="Pfam" id="PF03912">
    <property type="entry name" value="Psb28"/>
    <property type="match status" value="1"/>
</dbReference>
<protein>
    <recommendedName>
        <fullName evidence="5 6">Photosystem II reaction center Psb28 protein</fullName>
    </recommendedName>
    <alternativeName>
        <fullName evidence="5">Photosystem II 13 kDa protein</fullName>
    </alternativeName>
    <alternativeName>
        <fullName evidence="5">Photosystem II reaction center W protein</fullName>
    </alternativeName>
</protein>
<dbReference type="NCBIfam" id="TIGR03047">
    <property type="entry name" value="PS_II_psb28"/>
    <property type="match status" value="1"/>
</dbReference>
<dbReference type="PANTHER" id="PTHR34963:SF2">
    <property type="entry name" value="PHOTOSYSTEM II REACTION CENTER PSB28 PROTEIN, CHLOROPLASTIC"/>
    <property type="match status" value="1"/>
</dbReference>
<evidence type="ECO:0000256" key="4">
    <source>
        <dbReference type="ARBA" id="ARBA00023276"/>
    </source>
</evidence>
<keyword evidence="5" id="KW-0793">Thylakoid</keyword>
<evidence type="ECO:0000313" key="7">
    <source>
        <dbReference type="EMBL" id="HFN00631.1"/>
    </source>
</evidence>
<dbReference type="GO" id="GO:0009654">
    <property type="term" value="C:photosystem II oxygen evolving complex"/>
    <property type="evidence" value="ECO:0007669"/>
    <property type="project" value="InterPro"/>
</dbReference>
<sequence>MPARIQFSRGVDEDVVPDVRITRSRDGSNGSATFYFQNPSALSNNAEVTGMYLIDEEGEISTREVKAKFVNGQPEAIEAVYIMRSPSDFDRFIRFMNRYAEENGLGLNKS</sequence>
<evidence type="ECO:0000256" key="5">
    <source>
        <dbReference type="HAMAP-Rule" id="MF_01370"/>
    </source>
</evidence>
<evidence type="ECO:0000256" key="2">
    <source>
        <dbReference type="ARBA" id="ARBA00022531"/>
    </source>
</evidence>
<accession>A0A7C3KHQ2</accession>
<evidence type="ECO:0000256" key="6">
    <source>
        <dbReference type="RuleBase" id="RU003509"/>
    </source>
</evidence>
<keyword evidence="3 5" id="KW-0472">Membrane</keyword>
<comment type="similarity">
    <text evidence="5 6">Belongs to the Psb28 family.</text>
</comment>
<dbReference type="EMBL" id="DSRU01000335">
    <property type="protein sequence ID" value="HFN00631.1"/>
    <property type="molecule type" value="Genomic_DNA"/>
</dbReference>
<keyword evidence="2 5" id="KW-0602">Photosynthesis</keyword>
<comment type="caution">
    <text evidence="7">The sequence shown here is derived from an EMBL/GenBank/DDBJ whole genome shotgun (WGS) entry which is preliminary data.</text>
</comment>
<proteinExistence type="inferred from homology"/>
<name>A0A7C3KHQ2_9CYAN</name>
<keyword evidence="4 5" id="KW-0604">Photosystem II</keyword>
<gene>
    <name evidence="5" type="primary">psb28</name>
    <name evidence="7" type="ORF">ENR64_23345</name>
</gene>
<dbReference type="Gene3D" id="2.40.30.220">
    <property type="entry name" value="Photosystem II Psb28"/>
    <property type="match status" value="1"/>
</dbReference>
<dbReference type="InterPro" id="IPR005610">
    <property type="entry name" value="PSII_Psb28_class-1"/>
</dbReference>
<dbReference type="GO" id="GO:0015979">
    <property type="term" value="P:photosynthesis"/>
    <property type="evidence" value="ECO:0007669"/>
    <property type="project" value="UniProtKB-UniRule"/>
</dbReference>
<dbReference type="HAMAP" id="MF_01370">
    <property type="entry name" value="PSII_Psb28"/>
    <property type="match status" value="1"/>
</dbReference>
<dbReference type="PANTHER" id="PTHR34963">
    <property type="match status" value="1"/>
</dbReference>
<comment type="subunit">
    <text evidence="5">Part of the photosystem II complex.</text>
</comment>